<reference evidence="1" key="1">
    <citation type="journal article" date="2013" name="J. Plant Res.">
        <title>Effect of fungi and light on seed germination of three Opuntia species from semiarid lands of central Mexico.</title>
        <authorList>
            <person name="Delgado-Sanchez P."/>
            <person name="Jimenez-Bremont J.F."/>
            <person name="Guerrero-Gonzalez Mde L."/>
            <person name="Flores J."/>
        </authorList>
    </citation>
    <scope>NUCLEOTIDE SEQUENCE</scope>
    <source>
        <tissue evidence="1">Cladode</tissue>
    </source>
</reference>
<accession>A0A7C9E3X7</accession>
<name>A0A7C9E3X7_OPUST</name>
<protein>
    <submittedName>
        <fullName evidence="1">Uncharacterized protein</fullName>
    </submittedName>
</protein>
<dbReference type="EMBL" id="GISG01171303">
    <property type="protein sequence ID" value="MBA4651709.1"/>
    <property type="molecule type" value="Transcribed_RNA"/>
</dbReference>
<sequence length="100" mass="11784">MGALQKVTLEVLLQGPCPQEVIFQSDQKWAKRHLDEDRTPCEYLSSISMSSRKLDHVHEDVLSKWKTSIQQFQTFVYQTTHWPQVKCYHLCHILAQEERA</sequence>
<evidence type="ECO:0000313" key="1">
    <source>
        <dbReference type="EMBL" id="MBA4651709.1"/>
    </source>
</evidence>
<dbReference type="AlphaFoldDB" id="A0A7C9E3X7"/>
<reference evidence="1" key="2">
    <citation type="submission" date="2020-07" db="EMBL/GenBank/DDBJ databases">
        <authorList>
            <person name="Vera ALvarez R."/>
            <person name="Arias-Moreno D.M."/>
            <person name="Jimenez-Jacinto V."/>
            <person name="Jimenez-Bremont J.F."/>
            <person name="Swaminathan K."/>
            <person name="Moose S.P."/>
            <person name="Guerrero-Gonzalez M.L."/>
            <person name="Marino-Ramirez L."/>
            <person name="Landsman D."/>
            <person name="Rodriguez-Kessler M."/>
            <person name="Delgado-Sanchez P."/>
        </authorList>
    </citation>
    <scope>NUCLEOTIDE SEQUENCE</scope>
    <source>
        <tissue evidence="1">Cladode</tissue>
    </source>
</reference>
<organism evidence="1">
    <name type="scientific">Opuntia streptacantha</name>
    <name type="common">Prickly pear cactus</name>
    <name type="synonym">Opuntia cardona</name>
    <dbReference type="NCBI Taxonomy" id="393608"/>
    <lineage>
        <taxon>Eukaryota</taxon>
        <taxon>Viridiplantae</taxon>
        <taxon>Streptophyta</taxon>
        <taxon>Embryophyta</taxon>
        <taxon>Tracheophyta</taxon>
        <taxon>Spermatophyta</taxon>
        <taxon>Magnoliopsida</taxon>
        <taxon>eudicotyledons</taxon>
        <taxon>Gunneridae</taxon>
        <taxon>Pentapetalae</taxon>
        <taxon>Caryophyllales</taxon>
        <taxon>Cactineae</taxon>
        <taxon>Cactaceae</taxon>
        <taxon>Opuntioideae</taxon>
        <taxon>Opuntia</taxon>
    </lineage>
</organism>
<proteinExistence type="predicted"/>